<gene>
    <name evidence="10" type="ORF">E6H04_02110</name>
</gene>
<feature type="transmembrane region" description="Helical" evidence="8">
    <location>
        <begin position="181"/>
        <end position="201"/>
    </location>
</feature>
<dbReference type="InterPro" id="IPR010065">
    <property type="entry name" value="AA_ABC_transptr_permease_3TM"/>
</dbReference>
<name>A0A537JK83_9BACT</name>
<evidence type="ECO:0000256" key="5">
    <source>
        <dbReference type="ARBA" id="ARBA00022970"/>
    </source>
</evidence>
<dbReference type="PROSITE" id="PS50928">
    <property type="entry name" value="ABC_TM1"/>
    <property type="match status" value="1"/>
</dbReference>
<accession>A0A537JK83</accession>
<dbReference type="GO" id="GO:0043190">
    <property type="term" value="C:ATP-binding cassette (ABC) transporter complex"/>
    <property type="evidence" value="ECO:0007669"/>
    <property type="project" value="InterPro"/>
</dbReference>
<dbReference type="GO" id="GO:0022857">
    <property type="term" value="F:transmembrane transporter activity"/>
    <property type="evidence" value="ECO:0007669"/>
    <property type="project" value="InterPro"/>
</dbReference>
<dbReference type="PANTHER" id="PTHR30614:SF0">
    <property type="entry name" value="L-CYSTINE TRANSPORT SYSTEM PERMEASE PROTEIN TCYL"/>
    <property type="match status" value="1"/>
</dbReference>
<dbReference type="Gene3D" id="1.10.3720.10">
    <property type="entry name" value="MetI-like"/>
    <property type="match status" value="1"/>
</dbReference>
<dbReference type="Proteomes" id="UP000320048">
    <property type="component" value="Unassembled WGS sequence"/>
</dbReference>
<feature type="transmembrane region" description="Helical" evidence="8">
    <location>
        <begin position="70"/>
        <end position="95"/>
    </location>
</feature>
<dbReference type="Pfam" id="PF00528">
    <property type="entry name" value="BPD_transp_1"/>
    <property type="match status" value="1"/>
</dbReference>
<keyword evidence="5" id="KW-0029">Amino-acid transport</keyword>
<comment type="caution">
    <text evidence="10">The sequence shown here is derived from an EMBL/GenBank/DDBJ whole genome shotgun (WGS) entry which is preliminary data.</text>
</comment>
<feature type="transmembrane region" description="Helical" evidence="8">
    <location>
        <begin position="20"/>
        <end position="39"/>
    </location>
</feature>
<keyword evidence="7 8" id="KW-0472">Membrane</keyword>
<feature type="domain" description="ABC transmembrane type-1" evidence="9">
    <location>
        <begin position="16"/>
        <end position="202"/>
    </location>
</feature>
<evidence type="ECO:0000256" key="8">
    <source>
        <dbReference type="RuleBase" id="RU363032"/>
    </source>
</evidence>
<dbReference type="InterPro" id="IPR043429">
    <property type="entry name" value="ArtM/GltK/GlnP/TcyL/YhdX-like"/>
</dbReference>
<keyword evidence="3" id="KW-1003">Cell membrane</keyword>
<dbReference type="NCBIfam" id="TIGR01726">
    <property type="entry name" value="HEQRo_perm_3TM"/>
    <property type="match status" value="1"/>
</dbReference>
<evidence type="ECO:0000256" key="7">
    <source>
        <dbReference type="ARBA" id="ARBA00023136"/>
    </source>
</evidence>
<keyword evidence="4 8" id="KW-0812">Transmembrane</keyword>
<reference evidence="10 11" key="1">
    <citation type="journal article" date="2019" name="Nat. Microbiol.">
        <title>Mediterranean grassland soil C-N compound turnover is dependent on rainfall and depth, and is mediated by genomically divergent microorganisms.</title>
        <authorList>
            <person name="Diamond S."/>
            <person name="Andeer P.F."/>
            <person name="Li Z."/>
            <person name="Crits-Christoph A."/>
            <person name="Burstein D."/>
            <person name="Anantharaman K."/>
            <person name="Lane K.R."/>
            <person name="Thomas B.C."/>
            <person name="Pan C."/>
            <person name="Northen T.R."/>
            <person name="Banfield J.F."/>
        </authorList>
    </citation>
    <scope>NUCLEOTIDE SEQUENCE [LARGE SCALE GENOMIC DNA]</scope>
    <source>
        <strain evidence="10">NP_7</strain>
    </source>
</reference>
<keyword evidence="2 8" id="KW-0813">Transport</keyword>
<evidence type="ECO:0000313" key="10">
    <source>
        <dbReference type="EMBL" id="TMI83880.1"/>
    </source>
</evidence>
<evidence type="ECO:0000256" key="3">
    <source>
        <dbReference type="ARBA" id="ARBA00022475"/>
    </source>
</evidence>
<dbReference type="InterPro" id="IPR000515">
    <property type="entry name" value="MetI-like"/>
</dbReference>
<proteinExistence type="inferred from homology"/>
<dbReference type="PANTHER" id="PTHR30614">
    <property type="entry name" value="MEMBRANE COMPONENT OF AMINO ACID ABC TRANSPORTER"/>
    <property type="match status" value="1"/>
</dbReference>
<evidence type="ECO:0000256" key="4">
    <source>
        <dbReference type="ARBA" id="ARBA00022692"/>
    </source>
</evidence>
<keyword evidence="6 8" id="KW-1133">Transmembrane helix</keyword>
<dbReference type="EMBL" id="VBAO01000056">
    <property type="protein sequence ID" value="TMI83880.1"/>
    <property type="molecule type" value="Genomic_DNA"/>
</dbReference>
<evidence type="ECO:0000259" key="9">
    <source>
        <dbReference type="PROSITE" id="PS50928"/>
    </source>
</evidence>
<dbReference type="InterPro" id="IPR035906">
    <property type="entry name" value="MetI-like_sf"/>
</dbReference>
<evidence type="ECO:0000256" key="1">
    <source>
        <dbReference type="ARBA" id="ARBA00004651"/>
    </source>
</evidence>
<sequence length="216" mass="24303">MIDRWLEWGPPLLRGTALTIFLTFGSFTFALVLGLMLALARLNRRRWYLCSPAQALVEFVRGTPLLVQLFYLYFVLPFVGITLNPIVTGILGLGVNYGAYMSEVYRAGIEAIDRSQWEAAHALAMPTTLIMRMIVLPQAFRIIIPPMGNYLISLFKDTAIVATISIEEVTFTARLLASQTFQYLAIFTAVLVIYFVISYPASRGVAWLERRLRIGA</sequence>
<protein>
    <submittedName>
        <fullName evidence="10">Amino acid ABC transporter permease</fullName>
    </submittedName>
</protein>
<evidence type="ECO:0000256" key="2">
    <source>
        <dbReference type="ARBA" id="ARBA00022448"/>
    </source>
</evidence>
<dbReference type="GO" id="GO:0006865">
    <property type="term" value="P:amino acid transport"/>
    <property type="evidence" value="ECO:0007669"/>
    <property type="project" value="UniProtKB-KW"/>
</dbReference>
<organism evidence="10 11">
    <name type="scientific">Candidatus Segetimicrobium genomatis</name>
    <dbReference type="NCBI Taxonomy" id="2569760"/>
    <lineage>
        <taxon>Bacteria</taxon>
        <taxon>Bacillati</taxon>
        <taxon>Candidatus Sysuimicrobiota</taxon>
        <taxon>Candidatus Sysuimicrobiia</taxon>
        <taxon>Candidatus Sysuimicrobiales</taxon>
        <taxon>Candidatus Segetimicrobiaceae</taxon>
        <taxon>Candidatus Segetimicrobium</taxon>
    </lineage>
</organism>
<evidence type="ECO:0000256" key="6">
    <source>
        <dbReference type="ARBA" id="ARBA00022989"/>
    </source>
</evidence>
<dbReference type="AlphaFoldDB" id="A0A537JK83"/>
<comment type="subcellular location">
    <subcellularLocation>
        <location evidence="1 8">Cell membrane</location>
        <topology evidence="1 8">Multi-pass membrane protein</topology>
    </subcellularLocation>
</comment>
<dbReference type="CDD" id="cd06261">
    <property type="entry name" value="TM_PBP2"/>
    <property type="match status" value="1"/>
</dbReference>
<comment type="similarity">
    <text evidence="8">Belongs to the binding-protein-dependent transport system permease family.</text>
</comment>
<dbReference type="SUPFAM" id="SSF161098">
    <property type="entry name" value="MetI-like"/>
    <property type="match status" value="1"/>
</dbReference>
<evidence type="ECO:0000313" key="11">
    <source>
        <dbReference type="Proteomes" id="UP000320048"/>
    </source>
</evidence>